<sequence length="65" mass="7563">MKRPRWSTPRQLYCCRYVLSKYLVRVVCGGGWTPSPSHLFYQQVVAIYSLQRSGAREGVRWSIAL</sequence>
<proteinExistence type="predicted"/>
<dbReference type="AlphaFoldDB" id="C3UN00"/>
<reference evidence="1" key="1">
    <citation type="submission" date="2008-12" db="EMBL/GenBank/DDBJ databases">
        <authorList>
            <person name="Andeer P."/>
            <person name="Stahl D.A."/>
            <person name="Bruce N.C."/>
            <person name="Strand S.E."/>
        </authorList>
    </citation>
    <scope>NUCLEOTIDE SEQUENCE</scope>
    <source>
        <strain evidence="1">MA1</strain>
        <plasmid evidence="1">pMA1</plasmid>
    </source>
</reference>
<geneLocation type="plasmid" evidence="1">
    <name>pMA1</name>
</geneLocation>
<dbReference type="EMBL" id="FJ577793">
    <property type="protein sequence ID" value="ACO88891.1"/>
    <property type="molecule type" value="Genomic_DNA"/>
</dbReference>
<evidence type="ECO:0000313" key="1">
    <source>
        <dbReference type="EMBL" id="ACO88891.1"/>
    </source>
</evidence>
<accession>C3UN00</accession>
<name>C3UN00_9MICO</name>
<keyword evidence="1" id="KW-0614">Plasmid</keyword>
<protein>
    <submittedName>
        <fullName evidence="1">Uncharacterized protein</fullName>
    </submittedName>
</protein>
<reference evidence="1" key="2">
    <citation type="journal article" date="2009" name="Appl. Environ. Microbiol.">
        <title>Lateral transfer of genes for hexahydro-1,3,5-trinitro-1,3,5-triazine (RDX) degradation.</title>
        <authorList>
            <person name="Andeer P.F."/>
            <person name="Stahl D.A."/>
            <person name="Bruce N.C."/>
            <person name="Strand S.E."/>
        </authorList>
    </citation>
    <scope>NUCLEOTIDE SEQUENCE</scope>
    <source>
        <strain evidence="1">MA1</strain>
        <plasmid evidence="1">pMA1</plasmid>
    </source>
</reference>
<organism evidence="1">
    <name type="scientific">Microbacterium sp. MA1</name>
    <dbReference type="NCBI Taxonomy" id="614068"/>
    <lineage>
        <taxon>Bacteria</taxon>
        <taxon>Bacillati</taxon>
        <taxon>Actinomycetota</taxon>
        <taxon>Actinomycetes</taxon>
        <taxon>Micrococcales</taxon>
        <taxon>Microbacteriaceae</taxon>
        <taxon>Microbacterium</taxon>
    </lineage>
</organism>